<dbReference type="Proteomes" id="UP000294824">
    <property type="component" value="Unassembled WGS sequence"/>
</dbReference>
<dbReference type="RefSeq" id="WP_133968660.1">
    <property type="nucleotide sequence ID" value="NZ_SORL01000011.1"/>
</dbReference>
<dbReference type="GO" id="GO:0004553">
    <property type="term" value="F:hydrolase activity, hydrolyzing O-glycosyl compounds"/>
    <property type="evidence" value="ECO:0007669"/>
    <property type="project" value="UniProtKB-ARBA"/>
</dbReference>
<dbReference type="InterPro" id="IPR056573">
    <property type="entry name" value="Lectin_L-type_dom"/>
</dbReference>
<protein>
    <submittedName>
        <fullName evidence="3">Gliding motility-associated-like protein</fullName>
    </submittedName>
</protein>
<dbReference type="InterPro" id="IPR013320">
    <property type="entry name" value="ConA-like_dom_sf"/>
</dbReference>
<name>A0A4R8MAD1_9FLAO</name>
<evidence type="ECO:0000313" key="4">
    <source>
        <dbReference type="Proteomes" id="UP000294824"/>
    </source>
</evidence>
<dbReference type="AlphaFoldDB" id="A0A4R8MAD1"/>
<reference evidence="3 4" key="1">
    <citation type="submission" date="2019-03" db="EMBL/GenBank/DDBJ databases">
        <title>Genomic Encyclopedia of Type Strains, Phase III (KMG-III): the genomes of soil and plant-associated and newly described type strains.</title>
        <authorList>
            <person name="Whitman W."/>
        </authorList>
    </citation>
    <scope>NUCLEOTIDE SEQUENCE [LARGE SCALE GENOMIC DNA]</scope>
    <source>
        <strain evidence="3 4">CECT 8301</strain>
    </source>
</reference>
<dbReference type="CDD" id="cd01951">
    <property type="entry name" value="lectin_L-type"/>
    <property type="match status" value="1"/>
</dbReference>
<keyword evidence="4" id="KW-1185">Reference proteome</keyword>
<dbReference type="NCBIfam" id="TIGR04131">
    <property type="entry name" value="Bac_Flav_CTERM"/>
    <property type="match status" value="1"/>
</dbReference>
<dbReference type="InterPro" id="IPR026341">
    <property type="entry name" value="T9SS_type_B"/>
</dbReference>
<dbReference type="EMBL" id="SORL01000011">
    <property type="protein sequence ID" value="TDY60626.1"/>
    <property type="molecule type" value="Genomic_DNA"/>
</dbReference>
<keyword evidence="1 2" id="KW-0732">Signal</keyword>
<dbReference type="GO" id="GO:0005975">
    <property type="term" value="P:carbohydrate metabolic process"/>
    <property type="evidence" value="ECO:0007669"/>
    <property type="project" value="UniProtKB-ARBA"/>
</dbReference>
<dbReference type="Pfam" id="PF13585">
    <property type="entry name" value="CHU_C"/>
    <property type="match status" value="1"/>
</dbReference>
<gene>
    <name evidence="3" type="ORF">DFQ06_3207</name>
</gene>
<evidence type="ECO:0000256" key="1">
    <source>
        <dbReference type="ARBA" id="ARBA00022729"/>
    </source>
</evidence>
<sequence>MAFLSSSIKKVFLFVLVMCCGHLAMAQLKATTIGDASSLGENCFQITPDLRGQAGGVWFDYSIDFSNDFIIAYQAYFGKDDSGADGMGLVFKGTPEAEIGSAAGGMGYRGISPSLTLEFDTYYNPTSGDIKEDHIALIENGVTDHRLPSNLAGPVSAVLSTDGNIEDDTWHDVKVEWIASIQTINVYFDCVLRLSKRQDFKSSIFNNDDSVYFGFVGGTGGATNLQEVCLNRISFIDDLIASDEIICSGEAIEKDVSISNGVTYSWLPISGVSNASSSKPILSPNITTEYTVTITDQCGEIFNELITITVFPIVTPTFDFINDVCGANTVSVLPTESNEGIKGVWSPEIDTSKTATYTFIPNIDECAEQITVTITIPTFDIVNGVCEGVLIDSLPTTSIEGIKGLWSPIINNNISTTYTFTPNSDECAQSITKRIEVYSIEPLELSTIISPDSFSENRTIELYVTGGSGFYEYQLDGGIWQSKAVFEKVSRCSQHDVAVRDIYACTTEIKGTVDLIFYPKFFTPNGDGYHESWNIKCLESHPEAVVFIYNRHGALLKQIKPNQNGWDGTYRGTPLPDGSYWFVAHYKDENNENKELRGYFALKR</sequence>
<dbReference type="SUPFAM" id="SSF49899">
    <property type="entry name" value="Concanavalin A-like lectins/glucanases"/>
    <property type="match status" value="1"/>
</dbReference>
<proteinExistence type="predicted"/>
<evidence type="ECO:0000256" key="2">
    <source>
        <dbReference type="SAM" id="SignalP"/>
    </source>
</evidence>
<comment type="caution">
    <text evidence="3">The sequence shown here is derived from an EMBL/GenBank/DDBJ whole genome shotgun (WGS) entry which is preliminary data.</text>
</comment>
<dbReference type="Gene3D" id="2.60.40.1220">
    <property type="match status" value="2"/>
</dbReference>
<dbReference type="Pfam" id="PF18483">
    <property type="entry name" value="Lectin_L-type_dom"/>
    <property type="match status" value="1"/>
</dbReference>
<feature type="chain" id="PRO_5020628347" evidence="2">
    <location>
        <begin position="27"/>
        <end position="604"/>
    </location>
</feature>
<organism evidence="3 4">
    <name type="scientific">Algibacter lectus</name>
    <dbReference type="NCBI Taxonomy" id="221126"/>
    <lineage>
        <taxon>Bacteria</taxon>
        <taxon>Pseudomonadati</taxon>
        <taxon>Bacteroidota</taxon>
        <taxon>Flavobacteriia</taxon>
        <taxon>Flavobacteriales</taxon>
        <taxon>Flavobacteriaceae</taxon>
        <taxon>Algibacter</taxon>
    </lineage>
</organism>
<dbReference type="InterPro" id="IPR014755">
    <property type="entry name" value="Cu-Rt/internalin_Ig-like"/>
</dbReference>
<feature type="signal peptide" evidence="2">
    <location>
        <begin position="1"/>
        <end position="26"/>
    </location>
</feature>
<accession>A0A4R8MAD1</accession>
<evidence type="ECO:0000313" key="3">
    <source>
        <dbReference type="EMBL" id="TDY60626.1"/>
    </source>
</evidence>
<dbReference type="Gene3D" id="2.60.120.200">
    <property type="match status" value="1"/>
</dbReference>